<evidence type="ECO:0000313" key="3">
    <source>
        <dbReference type="Proteomes" id="UP001523369"/>
    </source>
</evidence>
<keyword evidence="3" id="KW-1185">Reference proteome</keyword>
<dbReference type="PANTHER" id="PTHR33744:SF7">
    <property type="entry name" value="PUCR FAMILY TRANSCRIPTIONAL REGULATOR"/>
    <property type="match status" value="1"/>
</dbReference>
<feature type="non-terminal residue" evidence="2">
    <location>
        <position position="1"/>
    </location>
</feature>
<dbReference type="InterPro" id="IPR025736">
    <property type="entry name" value="PucR_C-HTH_dom"/>
</dbReference>
<feature type="domain" description="PucR C-terminal helix-turn-helix" evidence="1">
    <location>
        <begin position="93"/>
        <end position="148"/>
    </location>
</feature>
<dbReference type="Gene3D" id="1.10.10.2840">
    <property type="entry name" value="PucR C-terminal helix-turn-helix domain"/>
    <property type="match status" value="1"/>
</dbReference>
<dbReference type="InterPro" id="IPR042070">
    <property type="entry name" value="PucR_C-HTH_sf"/>
</dbReference>
<dbReference type="PANTHER" id="PTHR33744">
    <property type="entry name" value="CARBOHYDRATE DIACID REGULATOR"/>
    <property type="match status" value="1"/>
</dbReference>
<reference evidence="2 3" key="1">
    <citation type="submission" date="2022-06" db="EMBL/GenBank/DDBJ databases">
        <title>New Species of the Genus Actinoplanes, ActinopZanes ferrugineus.</title>
        <authorList>
            <person name="Ding P."/>
        </authorList>
    </citation>
    <scope>NUCLEOTIDE SEQUENCE [LARGE SCALE GENOMIC DNA]</scope>
    <source>
        <strain evidence="2 3">TRM88003</strain>
    </source>
</reference>
<gene>
    <name evidence="2" type="ORF">M1L60_45970</name>
</gene>
<sequence length="157" mass="16916">PAASVLDREPDELLRHRAGIGPTGPVAALPESWAAARTALRFTAEGTERDPGRRVVHADDLGGLMLLAAAVGPGTEPVPDVLALDRATAPWMLTTLDAVAETASLRAAATVLRVHHSTLQDRLAHTIPVLGWDVREPRGRLRLQLALALRRLHRNNH</sequence>
<dbReference type="InterPro" id="IPR051448">
    <property type="entry name" value="CdaR-like_regulators"/>
</dbReference>
<dbReference type="EMBL" id="JAMYJR010000071">
    <property type="protein sequence ID" value="MCO8277944.1"/>
    <property type="molecule type" value="Genomic_DNA"/>
</dbReference>
<evidence type="ECO:0000259" key="1">
    <source>
        <dbReference type="Pfam" id="PF13556"/>
    </source>
</evidence>
<protein>
    <submittedName>
        <fullName evidence="2">Helix-turn-helix domain-containing protein</fullName>
    </submittedName>
</protein>
<dbReference type="Pfam" id="PF13556">
    <property type="entry name" value="HTH_30"/>
    <property type="match status" value="1"/>
</dbReference>
<dbReference type="RefSeq" id="WP_253243946.1">
    <property type="nucleotide sequence ID" value="NZ_JAMYJR010000071.1"/>
</dbReference>
<organism evidence="2 3">
    <name type="scientific">Paractinoplanes aksuensis</name>
    <dbReference type="NCBI Taxonomy" id="2939490"/>
    <lineage>
        <taxon>Bacteria</taxon>
        <taxon>Bacillati</taxon>
        <taxon>Actinomycetota</taxon>
        <taxon>Actinomycetes</taxon>
        <taxon>Micromonosporales</taxon>
        <taxon>Micromonosporaceae</taxon>
        <taxon>Paractinoplanes</taxon>
    </lineage>
</organism>
<comment type="caution">
    <text evidence="2">The sequence shown here is derived from an EMBL/GenBank/DDBJ whole genome shotgun (WGS) entry which is preliminary data.</text>
</comment>
<name>A0ABT1E477_9ACTN</name>
<proteinExistence type="predicted"/>
<evidence type="ECO:0000313" key="2">
    <source>
        <dbReference type="EMBL" id="MCO8277944.1"/>
    </source>
</evidence>
<accession>A0ABT1E477</accession>
<dbReference type="Proteomes" id="UP001523369">
    <property type="component" value="Unassembled WGS sequence"/>
</dbReference>